<dbReference type="AlphaFoldDB" id="A0AAN8YJB4"/>
<gene>
    <name evidence="1" type="ORF">RDI58_007534</name>
</gene>
<keyword evidence="2" id="KW-1185">Reference proteome</keyword>
<proteinExistence type="predicted"/>
<accession>A0AAN8YJB4</accession>
<name>A0AAN8YJB4_SOLBU</name>
<comment type="caution">
    <text evidence="1">The sequence shown here is derived from an EMBL/GenBank/DDBJ whole genome shotgun (WGS) entry which is preliminary data.</text>
</comment>
<evidence type="ECO:0000313" key="2">
    <source>
        <dbReference type="Proteomes" id="UP001371456"/>
    </source>
</evidence>
<evidence type="ECO:0000313" key="1">
    <source>
        <dbReference type="EMBL" id="KAK6794081.1"/>
    </source>
</evidence>
<sequence>MLQARDKIDQEIWWEPRGGHANLWYDNWTQLGALRYVLHITHGPTEGYKDFHQIMEHDGWNIIVMAELLNKEICDHMVEEEEEPWWMSNITGKLLVSSARSMIRQRKRNKMGIMNIR</sequence>
<protein>
    <submittedName>
        <fullName evidence="1">Uncharacterized protein</fullName>
    </submittedName>
</protein>
<dbReference type="EMBL" id="JBANQN010000003">
    <property type="protein sequence ID" value="KAK6794081.1"/>
    <property type="molecule type" value="Genomic_DNA"/>
</dbReference>
<organism evidence="1 2">
    <name type="scientific">Solanum bulbocastanum</name>
    <name type="common">Wild potato</name>
    <dbReference type="NCBI Taxonomy" id="147425"/>
    <lineage>
        <taxon>Eukaryota</taxon>
        <taxon>Viridiplantae</taxon>
        <taxon>Streptophyta</taxon>
        <taxon>Embryophyta</taxon>
        <taxon>Tracheophyta</taxon>
        <taxon>Spermatophyta</taxon>
        <taxon>Magnoliopsida</taxon>
        <taxon>eudicotyledons</taxon>
        <taxon>Gunneridae</taxon>
        <taxon>Pentapetalae</taxon>
        <taxon>asterids</taxon>
        <taxon>lamiids</taxon>
        <taxon>Solanales</taxon>
        <taxon>Solanaceae</taxon>
        <taxon>Solanoideae</taxon>
        <taxon>Solaneae</taxon>
        <taxon>Solanum</taxon>
    </lineage>
</organism>
<dbReference type="Proteomes" id="UP001371456">
    <property type="component" value="Unassembled WGS sequence"/>
</dbReference>
<reference evidence="1 2" key="1">
    <citation type="submission" date="2024-02" db="EMBL/GenBank/DDBJ databases">
        <title>de novo genome assembly of Solanum bulbocastanum strain 11H21.</title>
        <authorList>
            <person name="Hosaka A.J."/>
        </authorList>
    </citation>
    <scope>NUCLEOTIDE SEQUENCE [LARGE SCALE GENOMIC DNA]</scope>
    <source>
        <tissue evidence="1">Young leaves</tissue>
    </source>
</reference>